<evidence type="ECO:0000256" key="1">
    <source>
        <dbReference type="ARBA" id="ARBA00010641"/>
    </source>
</evidence>
<dbReference type="PANTHER" id="PTHR43133:SF46">
    <property type="entry name" value="RNA POLYMERASE SIGMA-70 FACTOR ECF SUBFAMILY"/>
    <property type="match status" value="1"/>
</dbReference>
<comment type="caution">
    <text evidence="7">The sequence shown here is derived from an EMBL/GenBank/DDBJ whole genome shotgun (WGS) entry which is preliminary data.</text>
</comment>
<dbReference type="InterPro" id="IPR013249">
    <property type="entry name" value="RNA_pol_sigma70_r4_t2"/>
</dbReference>
<dbReference type="SUPFAM" id="SSF88946">
    <property type="entry name" value="Sigma2 domain of RNA polymerase sigma factors"/>
    <property type="match status" value="1"/>
</dbReference>
<dbReference type="InterPro" id="IPR036388">
    <property type="entry name" value="WH-like_DNA-bd_sf"/>
</dbReference>
<feature type="domain" description="RNA polymerase sigma factor 70 region 4 type 2" evidence="6">
    <location>
        <begin position="118"/>
        <end position="169"/>
    </location>
</feature>
<organism evidence="7 8">
    <name type="scientific">Actibacterium atlanticum</name>
    <dbReference type="NCBI Taxonomy" id="1461693"/>
    <lineage>
        <taxon>Bacteria</taxon>
        <taxon>Pseudomonadati</taxon>
        <taxon>Pseudomonadota</taxon>
        <taxon>Alphaproteobacteria</taxon>
        <taxon>Rhodobacterales</taxon>
        <taxon>Roseobacteraceae</taxon>
        <taxon>Actibacterium</taxon>
    </lineage>
</organism>
<dbReference type="InterPro" id="IPR039425">
    <property type="entry name" value="RNA_pol_sigma-70-like"/>
</dbReference>
<dbReference type="eggNOG" id="COG1595">
    <property type="taxonomic scope" value="Bacteria"/>
</dbReference>
<keyword evidence="2" id="KW-0805">Transcription regulation</keyword>
<accession>A0A058ZJJ8</accession>
<dbReference type="RefSeq" id="WP_035252116.1">
    <property type="nucleotide sequence ID" value="NZ_AQQY01000008.1"/>
</dbReference>
<dbReference type="CDD" id="cd06171">
    <property type="entry name" value="Sigma70_r4"/>
    <property type="match status" value="1"/>
</dbReference>
<dbReference type="GO" id="GO:0016987">
    <property type="term" value="F:sigma factor activity"/>
    <property type="evidence" value="ECO:0007669"/>
    <property type="project" value="UniProtKB-KW"/>
</dbReference>
<dbReference type="STRING" id="1461693.ATO10_12389"/>
<dbReference type="InterPro" id="IPR007627">
    <property type="entry name" value="RNA_pol_sigma70_r2"/>
</dbReference>
<comment type="similarity">
    <text evidence="1">Belongs to the sigma-70 factor family. ECF subfamily.</text>
</comment>
<evidence type="ECO:0000256" key="3">
    <source>
        <dbReference type="ARBA" id="ARBA00023082"/>
    </source>
</evidence>
<dbReference type="Pfam" id="PF04542">
    <property type="entry name" value="Sigma70_r2"/>
    <property type="match status" value="1"/>
</dbReference>
<dbReference type="AlphaFoldDB" id="A0A058ZJJ8"/>
<dbReference type="Pfam" id="PF08281">
    <property type="entry name" value="Sigma70_r4_2"/>
    <property type="match status" value="1"/>
</dbReference>
<dbReference type="EMBL" id="AQQY01000008">
    <property type="protein sequence ID" value="KCV81405.1"/>
    <property type="molecule type" value="Genomic_DNA"/>
</dbReference>
<keyword evidence="3" id="KW-0731">Sigma factor</keyword>
<evidence type="ECO:0000313" key="7">
    <source>
        <dbReference type="EMBL" id="KCV81405.1"/>
    </source>
</evidence>
<dbReference type="PATRIC" id="fig|1461693.3.peg.2512"/>
<gene>
    <name evidence="7" type="ORF">ATO10_12389</name>
</gene>
<dbReference type="GO" id="GO:0003677">
    <property type="term" value="F:DNA binding"/>
    <property type="evidence" value="ECO:0007669"/>
    <property type="project" value="InterPro"/>
</dbReference>
<evidence type="ECO:0000256" key="4">
    <source>
        <dbReference type="ARBA" id="ARBA00023163"/>
    </source>
</evidence>
<dbReference type="Gene3D" id="1.10.10.10">
    <property type="entry name" value="Winged helix-like DNA-binding domain superfamily/Winged helix DNA-binding domain"/>
    <property type="match status" value="1"/>
</dbReference>
<sequence>MTSSDENLARAAADGDRDAFAALLSRHYDRLFAFAFRLTGNRAEAEDLTQDICVALPRKLVSFRGDARFSTWLYRVAVNASHDRRRRAASHAKASQGWGDWERNRLQTQAESRDANDWLTQAMATLPDDLRDTVALVLGEGLSQSEAAQVLDIAEGTVAWRMSDVKKRLREIHEKEAQQ</sequence>
<evidence type="ECO:0000256" key="2">
    <source>
        <dbReference type="ARBA" id="ARBA00023015"/>
    </source>
</evidence>
<dbReference type="PANTHER" id="PTHR43133">
    <property type="entry name" value="RNA POLYMERASE ECF-TYPE SIGMA FACTO"/>
    <property type="match status" value="1"/>
</dbReference>
<protein>
    <submittedName>
        <fullName evidence="7">ECF subfamily RNA polymerase sigma-24 subunit</fullName>
    </submittedName>
</protein>
<keyword evidence="8" id="KW-1185">Reference proteome</keyword>
<feature type="domain" description="RNA polymerase sigma-70 region 2" evidence="5">
    <location>
        <begin position="23"/>
        <end position="89"/>
    </location>
</feature>
<proteinExistence type="inferred from homology"/>
<dbReference type="Proteomes" id="UP000024836">
    <property type="component" value="Unassembled WGS sequence"/>
</dbReference>
<dbReference type="InterPro" id="IPR014284">
    <property type="entry name" value="RNA_pol_sigma-70_dom"/>
</dbReference>
<evidence type="ECO:0000313" key="8">
    <source>
        <dbReference type="Proteomes" id="UP000024836"/>
    </source>
</evidence>
<dbReference type="Gene3D" id="1.10.1740.10">
    <property type="match status" value="1"/>
</dbReference>
<dbReference type="GO" id="GO:0006352">
    <property type="term" value="P:DNA-templated transcription initiation"/>
    <property type="evidence" value="ECO:0007669"/>
    <property type="project" value="InterPro"/>
</dbReference>
<evidence type="ECO:0000259" key="5">
    <source>
        <dbReference type="Pfam" id="PF04542"/>
    </source>
</evidence>
<dbReference type="NCBIfam" id="TIGR02937">
    <property type="entry name" value="sigma70-ECF"/>
    <property type="match status" value="1"/>
</dbReference>
<reference evidence="7 8" key="1">
    <citation type="submission" date="2013-04" db="EMBL/GenBank/DDBJ databases">
        <title>Shimia sp. 22II-S11-Z10 Genome Sequencing.</title>
        <authorList>
            <person name="Lai Q."/>
            <person name="Li G."/>
            <person name="Shao Z."/>
        </authorList>
    </citation>
    <scope>NUCLEOTIDE SEQUENCE [LARGE SCALE GENOMIC DNA]</scope>
    <source>
        <strain evidence="8">22II-S11-Z10</strain>
    </source>
</reference>
<dbReference type="OrthoDB" id="9780326at2"/>
<keyword evidence="4" id="KW-0804">Transcription</keyword>
<evidence type="ECO:0000259" key="6">
    <source>
        <dbReference type="Pfam" id="PF08281"/>
    </source>
</evidence>
<name>A0A058ZJJ8_9RHOB</name>
<dbReference type="SUPFAM" id="SSF88659">
    <property type="entry name" value="Sigma3 and sigma4 domains of RNA polymerase sigma factors"/>
    <property type="match status" value="1"/>
</dbReference>
<dbReference type="InterPro" id="IPR013325">
    <property type="entry name" value="RNA_pol_sigma_r2"/>
</dbReference>
<dbReference type="InterPro" id="IPR013324">
    <property type="entry name" value="RNA_pol_sigma_r3/r4-like"/>
</dbReference>